<dbReference type="AlphaFoldDB" id="A0A097SPQ9"/>
<protein>
    <recommendedName>
        <fullName evidence="5">ANTAR domain-containing protein</fullName>
    </recommendedName>
</protein>
<dbReference type="EMBL" id="KJ605395">
    <property type="protein sequence ID" value="AIU93518.1"/>
    <property type="molecule type" value="Genomic_DNA"/>
</dbReference>
<dbReference type="InterPro" id="IPR029016">
    <property type="entry name" value="GAF-like_dom_sf"/>
</dbReference>
<dbReference type="InterPro" id="IPR011006">
    <property type="entry name" value="CheY-like_superfamily"/>
</dbReference>
<dbReference type="GO" id="GO:0016301">
    <property type="term" value="F:kinase activity"/>
    <property type="evidence" value="ECO:0007669"/>
    <property type="project" value="UniProtKB-KW"/>
</dbReference>
<organism evidence="6">
    <name type="scientific">Rhodococcus sp. NS1</name>
    <dbReference type="NCBI Taxonomy" id="402236"/>
    <lineage>
        <taxon>Bacteria</taxon>
        <taxon>Bacillati</taxon>
        <taxon>Actinomycetota</taxon>
        <taxon>Actinomycetes</taxon>
        <taxon>Mycobacteriales</taxon>
        <taxon>Nocardiaceae</taxon>
        <taxon>Rhodococcus</taxon>
    </lineage>
</organism>
<dbReference type="SUPFAM" id="SSF55781">
    <property type="entry name" value="GAF domain-like"/>
    <property type="match status" value="1"/>
</dbReference>
<evidence type="ECO:0000256" key="4">
    <source>
        <dbReference type="ARBA" id="ARBA00023163"/>
    </source>
</evidence>
<sequence>MTDKDAGAESPLIPEPTRADPATVFSALAEILYSGSDASEVYAAICVAATLLVPGCDHASVMLHQRGQHVTVAATDDIAARIDALERRLGQGPCVDAITENIPQIDPDLRTASHWPELARAVVETTPVRAVMGFRLVIDQHKVGALNLFSTTAGAFTTEAAAQAGVLAAFASVTATAVSRDQDIASLRAGLLSNREIGTAVGLLMGLEKMTADEAFDALRRTSQQMNLKVADLARTLLEWHGRAHNP</sequence>
<keyword evidence="1" id="KW-0808">Transferase</keyword>
<feature type="domain" description="ANTAR" evidence="5">
    <location>
        <begin position="177"/>
        <end position="238"/>
    </location>
</feature>
<dbReference type="InterPro" id="IPR012074">
    <property type="entry name" value="GAF_ANTAR"/>
</dbReference>
<geneLocation type="plasmid" evidence="6">
    <name>pNSL1</name>
</geneLocation>
<dbReference type="InterPro" id="IPR036388">
    <property type="entry name" value="WH-like_DNA-bd_sf"/>
</dbReference>
<dbReference type="Pfam" id="PF03861">
    <property type="entry name" value="ANTAR"/>
    <property type="match status" value="1"/>
</dbReference>
<dbReference type="PROSITE" id="PS50921">
    <property type="entry name" value="ANTAR"/>
    <property type="match status" value="1"/>
</dbReference>
<keyword evidence="4" id="KW-0804">Transcription</keyword>
<reference evidence="6" key="1">
    <citation type="submission" date="2014-03" db="EMBL/GenBank/DDBJ databases">
        <authorList>
            <person name="Zhang G."/>
            <person name="Zhu L."/>
            <person name="Fang P."/>
        </authorList>
    </citation>
    <scope>NUCLEOTIDE SEQUENCE</scope>
    <source>
        <strain evidence="6">NS1</strain>
        <plasmid evidence="6">pNSL1</plasmid>
    </source>
</reference>
<dbReference type="PIRSF" id="PIRSF036625">
    <property type="entry name" value="GAF_ANTAR"/>
    <property type="match status" value="1"/>
</dbReference>
<keyword evidence="3" id="KW-0805">Transcription regulation</keyword>
<evidence type="ECO:0000256" key="2">
    <source>
        <dbReference type="ARBA" id="ARBA00022777"/>
    </source>
</evidence>
<dbReference type="InterPro" id="IPR003018">
    <property type="entry name" value="GAF"/>
</dbReference>
<dbReference type="Gene3D" id="3.30.450.40">
    <property type="match status" value="1"/>
</dbReference>
<dbReference type="Pfam" id="PF13185">
    <property type="entry name" value="GAF_2"/>
    <property type="match status" value="1"/>
</dbReference>
<dbReference type="Gene3D" id="1.10.10.10">
    <property type="entry name" value="Winged helix-like DNA-binding domain superfamily/Winged helix DNA-binding domain"/>
    <property type="match status" value="1"/>
</dbReference>
<evidence type="ECO:0000256" key="3">
    <source>
        <dbReference type="ARBA" id="ARBA00023015"/>
    </source>
</evidence>
<gene>
    <name evidence="6" type="ORF">LRS1606.84</name>
</gene>
<evidence type="ECO:0000259" key="5">
    <source>
        <dbReference type="PROSITE" id="PS50921"/>
    </source>
</evidence>
<keyword evidence="6" id="KW-0614">Plasmid</keyword>
<accession>A0A097SPQ9</accession>
<dbReference type="InterPro" id="IPR005561">
    <property type="entry name" value="ANTAR"/>
</dbReference>
<evidence type="ECO:0000313" key="6">
    <source>
        <dbReference type="EMBL" id="AIU93518.1"/>
    </source>
</evidence>
<dbReference type="GO" id="GO:0003723">
    <property type="term" value="F:RNA binding"/>
    <property type="evidence" value="ECO:0007669"/>
    <property type="project" value="InterPro"/>
</dbReference>
<keyword evidence="2" id="KW-0418">Kinase</keyword>
<name>A0A097SPQ9_9NOCA</name>
<evidence type="ECO:0000256" key="1">
    <source>
        <dbReference type="ARBA" id="ARBA00022679"/>
    </source>
</evidence>
<proteinExistence type="predicted"/>
<dbReference type="SUPFAM" id="SSF52172">
    <property type="entry name" value="CheY-like"/>
    <property type="match status" value="1"/>
</dbReference>
<dbReference type="SMART" id="SM01012">
    <property type="entry name" value="ANTAR"/>
    <property type="match status" value="1"/>
</dbReference>